<evidence type="ECO:0000256" key="2">
    <source>
        <dbReference type="ARBA" id="ARBA00022475"/>
    </source>
</evidence>
<dbReference type="InterPro" id="IPR023171">
    <property type="entry name" value="Na/H_antiporter_dom_sf"/>
</dbReference>
<dbReference type="GO" id="GO:0005886">
    <property type="term" value="C:plasma membrane"/>
    <property type="evidence" value="ECO:0007669"/>
    <property type="project" value="UniProtKB-SubCell"/>
</dbReference>
<feature type="transmembrane region" description="Helical" evidence="6">
    <location>
        <begin position="295"/>
        <end position="314"/>
    </location>
</feature>
<dbReference type="PANTHER" id="PTHR30341:SF0">
    <property type="entry name" value="NA(+)_H(+) ANTIPORTER NHAA"/>
    <property type="match status" value="1"/>
</dbReference>
<feature type="transmembrane region" description="Helical" evidence="6">
    <location>
        <begin position="28"/>
        <end position="50"/>
    </location>
</feature>
<feature type="transmembrane region" description="Helical" evidence="6">
    <location>
        <begin position="109"/>
        <end position="129"/>
    </location>
</feature>
<feature type="transmembrane region" description="Helical" evidence="6">
    <location>
        <begin position="165"/>
        <end position="184"/>
    </location>
</feature>
<feature type="transmembrane region" description="Helical" evidence="6">
    <location>
        <begin position="363"/>
        <end position="384"/>
    </location>
</feature>
<evidence type="ECO:0000256" key="1">
    <source>
        <dbReference type="ARBA" id="ARBA00004429"/>
    </source>
</evidence>
<dbReference type="InterPro" id="IPR004670">
    <property type="entry name" value="NhaA"/>
</dbReference>
<proteinExistence type="inferred from homology"/>
<dbReference type="GO" id="GO:0015385">
    <property type="term" value="F:sodium:proton antiporter activity"/>
    <property type="evidence" value="ECO:0007669"/>
    <property type="project" value="TreeGrafter"/>
</dbReference>
<dbReference type="HAMAP" id="MF_01844">
    <property type="entry name" value="NhaA"/>
    <property type="match status" value="1"/>
</dbReference>
<dbReference type="Pfam" id="PF06965">
    <property type="entry name" value="Na_H_antiport_1"/>
    <property type="match status" value="1"/>
</dbReference>
<feature type="transmembrane region" description="Helical" evidence="6">
    <location>
        <begin position="216"/>
        <end position="246"/>
    </location>
</feature>
<keyword evidence="4 6" id="KW-1133">Transmembrane helix</keyword>
<feature type="transmembrane region" description="Helical" evidence="6">
    <location>
        <begin position="326"/>
        <end position="348"/>
    </location>
</feature>
<evidence type="ECO:0000313" key="7">
    <source>
        <dbReference type="EMBL" id="KGA13867.1"/>
    </source>
</evidence>
<dbReference type="AlphaFoldDB" id="A0A094PRZ9"/>
<evidence type="ECO:0000256" key="3">
    <source>
        <dbReference type="ARBA" id="ARBA00022692"/>
    </source>
</evidence>
<organism evidence="7">
    <name type="scientific">freshwater metagenome</name>
    <dbReference type="NCBI Taxonomy" id="449393"/>
    <lineage>
        <taxon>unclassified sequences</taxon>
        <taxon>metagenomes</taxon>
        <taxon>ecological metagenomes</taxon>
    </lineage>
</organism>
<dbReference type="NCBIfam" id="TIGR00773">
    <property type="entry name" value="NhaA"/>
    <property type="match status" value="1"/>
</dbReference>
<evidence type="ECO:0000256" key="5">
    <source>
        <dbReference type="ARBA" id="ARBA00023136"/>
    </source>
</evidence>
<comment type="caution">
    <text evidence="7">The sequence shown here is derived from an EMBL/GenBank/DDBJ whole genome shotgun (WGS) entry which is preliminary data.</text>
</comment>
<keyword evidence="2" id="KW-1003">Cell membrane</keyword>
<keyword evidence="5 6" id="KW-0472">Membrane</keyword>
<evidence type="ECO:0000256" key="4">
    <source>
        <dbReference type="ARBA" id="ARBA00022989"/>
    </source>
</evidence>
<dbReference type="PANTHER" id="PTHR30341">
    <property type="entry name" value="SODIUM ION/PROTON ANTIPORTER NHAA-RELATED"/>
    <property type="match status" value="1"/>
</dbReference>
<name>A0A094PRZ9_9ZZZZ</name>
<sequence>MEAQKSSDDVTRISPFADFFKQETSGSILILIASVLGLLAANSIFSDLYFTFLSTEISIKLSGFEFSLDIQHVINDGLMTIFFFLVGLEIKRELTSGHLASFKKAIVPFLAAIGGMIVPAFIFLLITDFESSKGWAIPIATDIALAVAVLGYFGAKQSGFLRPFLLGLAVIDDIGAILIIAFLFSKGFALNWFIFSIVMLTLVLISKYFGIKGTFIYVVFGIGLWLGLYNSGIHPTLAGVILGLIAPVTPFINKEFIDLEELRNISSAENVKKTKEIARNSVSVVEWLEYVIHPWSAFLVVPIFAFANTGVVINASALQNIFESKIAWGIMVGLVLGKPLGVLFFTYATKYSKIGQIPDQIKWTQILGVGNAAGIGFTVAIFIAKLAFEDRALQDLAILSVLIASVVSALIAVIVLKLGPKNGVKATS</sequence>
<protein>
    <recommendedName>
        <fullName evidence="8">Na(+)/H(+) antiporter NhaA</fullName>
    </recommendedName>
</protein>
<gene>
    <name evidence="7" type="ORF">GM51_18680</name>
</gene>
<feature type="transmembrane region" description="Helical" evidence="6">
    <location>
        <begin position="190"/>
        <end position="209"/>
    </location>
</feature>
<feature type="transmembrane region" description="Helical" evidence="6">
    <location>
        <begin position="396"/>
        <end position="416"/>
    </location>
</feature>
<dbReference type="Gene3D" id="1.20.1530.10">
    <property type="entry name" value="Na+/H+ antiporter like domain"/>
    <property type="match status" value="1"/>
</dbReference>
<accession>A0A094PRZ9</accession>
<comment type="subcellular location">
    <subcellularLocation>
        <location evidence="1">Cell inner membrane</location>
        <topology evidence="1">Multi-pass membrane protein</topology>
    </subcellularLocation>
</comment>
<dbReference type="EMBL" id="JNSL01000169">
    <property type="protein sequence ID" value="KGA13867.1"/>
    <property type="molecule type" value="Genomic_DNA"/>
</dbReference>
<feature type="transmembrane region" description="Helical" evidence="6">
    <location>
        <begin position="70"/>
        <end position="88"/>
    </location>
</feature>
<evidence type="ECO:0008006" key="8">
    <source>
        <dbReference type="Google" id="ProtNLM"/>
    </source>
</evidence>
<keyword evidence="3 6" id="KW-0812">Transmembrane</keyword>
<evidence type="ECO:0000256" key="6">
    <source>
        <dbReference type="SAM" id="Phobius"/>
    </source>
</evidence>
<reference evidence="7" key="1">
    <citation type="submission" date="2014-06" db="EMBL/GenBank/DDBJ databases">
        <title>Key roles for freshwater Actinobacteria revealed by deep metagenomic sequencing.</title>
        <authorList>
            <person name="Ghai R."/>
            <person name="Mizuno C.M."/>
            <person name="Picazo A."/>
            <person name="Camacho A."/>
            <person name="Rodriguez-Valera F."/>
        </authorList>
    </citation>
    <scope>NUCLEOTIDE SEQUENCE</scope>
</reference>
<dbReference type="GO" id="GO:0006885">
    <property type="term" value="P:regulation of pH"/>
    <property type="evidence" value="ECO:0007669"/>
    <property type="project" value="InterPro"/>
</dbReference>
<feature type="transmembrane region" description="Helical" evidence="6">
    <location>
        <begin position="135"/>
        <end position="153"/>
    </location>
</feature>